<gene>
    <name evidence="1" type="ORF">CEQ51_21230</name>
</gene>
<name>A0A2Z4ZWJ2_9PSED</name>
<accession>A0A2Z4ZWJ2</accession>
<organism evidence="1 2">
    <name type="scientific">Pseudomonas thivervalensis</name>
    <dbReference type="NCBI Taxonomy" id="86265"/>
    <lineage>
        <taxon>Bacteria</taxon>
        <taxon>Pseudomonadati</taxon>
        <taxon>Pseudomonadota</taxon>
        <taxon>Gammaproteobacteria</taxon>
        <taxon>Pseudomonadales</taxon>
        <taxon>Pseudomonadaceae</taxon>
        <taxon>Pseudomonas</taxon>
    </lineage>
</organism>
<sequence length="106" mass="11759">MSYRNSNIDIAFMKVCSLDEGIDFSKVSPFLALDELLDYERIMVDSALAGGQAYLETASIKDIRKEYVSGLRRWAEGISLDRKAEVLLSLFGVQGYDSIVKGSGKI</sequence>
<evidence type="ECO:0000313" key="1">
    <source>
        <dbReference type="EMBL" id="AXA62494.1"/>
    </source>
</evidence>
<reference evidence="2" key="1">
    <citation type="journal article" date="2021" name="Front. Microbiol.">
        <title>Genomic Analysis of the 1-Aminocyclopropane-1-Carboxylate Deaminase-Producing Pseudomonas thivervalensis SC5 Reveals Its Multifaceted Roles in Soil and in Beneficial Interactions With Plants.</title>
        <authorList>
            <person name="Nascimento F.X."/>
            <person name="Uron P."/>
            <person name="Glick B.R."/>
            <person name="Giachini A."/>
            <person name="Rossi M.J."/>
        </authorList>
    </citation>
    <scope>NUCLEOTIDE SEQUENCE [LARGE SCALE GENOMIC DNA]</scope>
    <source>
        <strain evidence="2">PLM3</strain>
    </source>
</reference>
<evidence type="ECO:0000313" key="2">
    <source>
        <dbReference type="Proteomes" id="UP000251666"/>
    </source>
</evidence>
<dbReference type="Proteomes" id="UP000251666">
    <property type="component" value="Chromosome"/>
</dbReference>
<keyword evidence="2" id="KW-1185">Reference proteome</keyword>
<dbReference type="AlphaFoldDB" id="A0A2Z4ZWJ2"/>
<dbReference type="EMBL" id="CP022202">
    <property type="protein sequence ID" value="AXA62494.1"/>
    <property type="molecule type" value="Genomic_DNA"/>
</dbReference>
<proteinExistence type="predicted"/>
<dbReference type="KEGG" id="pthv:CE140_20680"/>
<protein>
    <submittedName>
        <fullName evidence="1">Uncharacterized protein</fullName>
    </submittedName>
</protein>
<dbReference type="RefSeq" id="WP_208665532.1">
    <property type="nucleotide sequence ID" value="NZ_CP022201.1"/>
</dbReference>